<proteinExistence type="predicted"/>
<dbReference type="Proteomes" id="UP000028990">
    <property type="component" value="Unassembled WGS sequence"/>
</dbReference>
<reference evidence="1 2" key="1">
    <citation type="submission" date="2013-11" db="EMBL/GenBank/DDBJ databases">
        <title>The Damaraland mole rat (Fukomys damarensis) genome and evolution of African mole rats.</title>
        <authorList>
            <person name="Gladyshev V.N."/>
            <person name="Fang X."/>
        </authorList>
    </citation>
    <scope>NUCLEOTIDE SEQUENCE [LARGE SCALE GENOMIC DNA]</scope>
    <source>
        <tissue evidence="1">Liver</tissue>
    </source>
</reference>
<gene>
    <name evidence="1" type="ORF">H920_08967</name>
</gene>
<dbReference type="EMBL" id="KN122575">
    <property type="protein sequence ID" value="KFO29645.1"/>
    <property type="molecule type" value="Genomic_DNA"/>
</dbReference>
<evidence type="ECO:0000313" key="2">
    <source>
        <dbReference type="Proteomes" id="UP000028990"/>
    </source>
</evidence>
<protein>
    <submittedName>
        <fullName evidence="1">Uncharacterized protein</fullName>
    </submittedName>
</protein>
<accession>A0A091DHA5</accession>
<organism evidence="1 2">
    <name type="scientific">Fukomys damarensis</name>
    <name type="common">Damaraland mole rat</name>
    <name type="synonym">Cryptomys damarensis</name>
    <dbReference type="NCBI Taxonomy" id="885580"/>
    <lineage>
        <taxon>Eukaryota</taxon>
        <taxon>Metazoa</taxon>
        <taxon>Chordata</taxon>
        <taxon>Craniata</taxon>
        <taxon>Vertebrata</taxon>
        <taxon>Euteleostomi</taxon>
        <taxon>Mammalia</taxon>
        <taxon>Eutheria</taxon>
        <taxon>Euarchontoglires</taxon>
        <taxon>Glires</taxon>
        <taxon>Rodentia</taxon>
        <taxon>Hystricomorpha</taxon>
        <taxon>Bathyergidae</taxon>
        <taxon>Fukomys</taxon>
    </lineage>
</organism>
<evidence type="ECO:0000313" key="1">
    <source>
        <dbReference type="EMBL" id="KFO29645.1"/>
    </source>
</evidence>
<dbReference type="AlphaFoldDB" id="A0A091DHA5"/>
<name>A0A091DHA5_FUKDA</name>
<keyword evidence="2" id="KW-1185">Reference proteome</keyword>
<sequence>MRRPHHFQTPRSVVVEVQLQRLPLHSRISSKGSTTLSSHPTTPSFYATSMAHVINSLKKGFDVNTCPEVEESLDLLFELNFTLDPELHNTNHF</sequence>